<reference evidence="1" key="1">
    <citation type="submission" date="2020-09" db="EMBL/GenBank/DDBJ databases">
        <authorList>
            <person name="Kim M.K."/>
        </authorList>
    </citation>
    <scope>NUCLEOTIDE SEQUENCE</scope>
    <source>
        <strain evidence="1">BT702</strain>
    </source>
</reference>
<dbReference type="AlphaFoldDB" id="A0A927AQD6"/>
<evidence type="ECO:0000313" key="1">
    <source>
        <dbReference type="EMBL" id="MBD2700151.1"/>
    </source>
</evidence>
<organism evidence="1 2">
    <name type="scientific">Spirosoma profusum</name>
    <dbReference type="NCBI Taxonomy" id="2771354"/>
    <lineage>
        <taxon>Bacteria</taxon>
        <taxon>Pseudomonadati</taxon>
        <taxon>Bacteroidota</taxon>
        <taxon>Cytophagia</taxon>
        <taxon>Cytophagales</taxon>
        <taxon>Cytophagaceae</taxon>
        <taxon>Spirosoma</taxon>
    </lineage>
</organism>
<name>A0A927AQD6_9BACT</name>
<dbReference type="EMBL" id="JACWZY010000003">
    <property type="protein sequence ID" value="MBD2700151.1"/>
    <property type="molecule type" value="Genomic_DNA"/>
</dbReference>
<evidence type="ECO:0000313" key="2">
    <source>
        <dbReference type="Proteomes" id="UP000598820"/>
    </source>
</evidence>
<dbReference type="Proteomes" id="UP000598820">
    <property type="component" value="Unassembled WGS sequence"/>
</dbReference>
<keyword evidence="2" id="KW-1185">Reference proteome</keyword>
<proteinExistence type="predicted"/>
<comment type="caution">
    <text evidence="1">The sequence shown here is derived from an EMBL/GenBank/DDBJ whole genome shotgun (WGS) entry which is preliminary data.</text>
</comment>
<sequence>MTEQQYIDYFEGLATRHKAILHNAETHKSFFVVHDDNLTEVETAVRNSLSLPALLLDQYFDEEDTEHDNNRLRVLGGLSIICKTEAGNTQSFREARQEARRIARRILNKVRKDCRYGGALFDQNVMISFQAQGEPTPIIGGSATGWGYAFTLLKPMTVAIDGDDWLE</sequence>
<dbReference type="RefSeq" id="WP_190886003.1">
    <property type="nucleotide sequence ID" value="NZ_JACWZY010000003.1"/>
</dbReference>
<protein>
    <submittedName>
        <fullName evidence="1">Uncharacterized protein</fullName>
    </submittedName>
</protein>
<gene>
    <name evidence="1" type="ORF">IC229_05860</name>
</gene>
<accession>A0A927AQD6</accession>